<dbReference type="PRINTS" id="PR00359">
    <property type="entry name" value="BP450"/>
</dbReference>
<evidence type="ECO:0000313" key="4">
    <source>
        <dbReference type="EMBL" id="MCQ4083509.1"/>
    </source>
</evidence>
<evidence type="ECO:0000256" key="2">
    <source>
        <dbReference type="RuleBase" id="RU000461"/>
    </source>
</evidence>
<keyword evidence="5" id="KW-1185">Reference proteome</keyword>
<gene>
    <name evidence="4" type="ORF">NGB36_23660</name>
</gene>
<dbReference type="InterPro" id="IPR001128">
    <property type="entry name" value="Cyt_P450"/>
</dbReference>
<comment type="caution">
    <text evidence="4">The sequence shown here is derived from an EMBL/GenBank/DDBJ whole genome shotgun (WGS) entry which is preliminary data.</text>
</comment>
<evidence type="ECO:0000256" key="3">
    <source>
        <dbReference type="SAM" id="MobiDB-lite"/>
    </source>
</evidence>
<reference evidence="4" key="1">
    <citation type="submission" date="2022-06" db="EMBL/GenBank/DDBJ databases">
        <title>Draft genome sequence of Streptomyces sp. RB6PN25 isolated from peat swamp forest in Thailand.</title>
        <authorList>
            <person name="Duangmal K."/>
            <person name="Klaysubun C."/>
        </authorList>
    </citation>
    <scope>NUCLEOTIDE SEQUENCE</scope>
    <source>
        <strain evidence="4">RB6PN25</strain>
    </source>
</reference>
<keyword evidence="2" id="KW-0479">Metal-binding</keyword>
<name>A0ABT1Q0S3_9ACTN</name>
<dbReference type="CDD" id="cd11030">
    <property type="entry name" value="CYP105-like"/>
    <property type="match status" value="1"/>
</dbReference>
<keyword evidence="2" id="KW-0560">Oxidoreductase</keyword>
<dbReference type="SUPFAM" id="SSF48264">
    <property type="entry name" value="Cytochrome P450"/>
    <property type="match status" value="1"/>
</dbReference>
<protein>
    <submittedName>
        <fullName evidence="4">Cytochrome P450</fullName>
    </submittedName>
</protein>
<sequence length="395" mass="43198">MTGIDGHPTARRAPFDPPPELTACLEDEPIRRMRYPDGHVGWLVTSHELARSVLADRRFSARSEFKRPPVARPSIEPFYGAPALPGWMVDMDAPEHTRLRRLLTGRFTLRRMRELRPRIEAVVEDLLDAMERRAGPADLVECFSLPVPSVMICELLGVPYAERAAFQHYTEVLFSLSSGAEDAAGAMDELYVLLRRLAKGDAAATADGLLAALAADGTDPEEIAGIGTLLLTAGHETTSSMLSLSVFALLTHPEQLARLVANPGEVDNAVEELLRYLTVFHFGVPRTPLEDVELAGRLLKAGESVTVSLPAANRDPRVFDDPGRLDLGRRTSSHLAFGYGVHQCLGQNLARVEMGVALPALLRRFPALSLAVPAEQVPLALDMGVYGVHRLPVMW</sequence>
<dbReference type="PROSITE" id="PS00086">
    <property type="entry name" value="CYTOCHROME_P450"/>
    <property type="match status" value="1"/>
</dbReference>
<proteinExistence type="inferred from homology"/>
<evidence type="ECO:0000256" key="1">
    <source>
        <dbReference type="ARBA" id="ARBA00010617"/>
    </source>
</evidence>
<comment type="similarity">
    <text evidence="1 2">Belongs to the cytochrome P450 family.</text>
</comment>
<keyword evidence="2" id="KW-0349">Heme</keyword>
<dbReference type="Proteomes" id="UP001057702">
    <property type="component" value="Unassembled WGS sequence"/>
</dbReference>
<keyword evidence="2" id="KW-0503">Monooxygenase</keyword>
<organism evidence="4 5">
    <name type="scientific">Streptomyces humicola</name>
    <dbReference type="NCBI Taxonomy" id="2953240"/>
    <lineage>
        <taxon>Bacteria</taxon>
        <taxon>Bacillati</taxon>
        <taxon>Actinomycetota</taxon>
        <taxon>Actinomycetes</taxon>
        <taxon>Kitasatosporales</taxon>
        <taxon>Streptomycetaceae</taxon>
        <taxon>Streptomyces</taxon>
    </lineage>
</organism>
<dbReference type="PANTHER" id="PTHR46696:SF1">
    <property type="entry name" value="CYTOCHROME P450 YJIB-RELATED"/>
    <property type="match status" value="1"/>
</dbReference>
<keyword evidence="2" id="KW-0408">Iron</keyword>
<accession>A0ABT1Q0S3</accession>
<dbReference type="PANTHER" id="PTHR46696">
    <property type="entry name" value="P450, PUTATIVE (EUROFUNG)-RELATED"/>
    <property type="match status" value="1"/>
</dbReference>
<dbReference type="Pfam" id="PF00067">
    <property type="entry name" value="p450"/>
    <property type="match status" value="1"/>
</dbReference>
<dbReference type="RefSeq" id="WP_255922468.1">
    <property type="nucleotide sequence ID" value="NZ_JANFNG010000022.1"/>
</dbReference>
<dbReference type="Gene3D" id="1.10.630.10">
    <property type="entry name" value="Cytochrome P450"/>
    <property type="match status" value="1"/>
</dbReference>
<dbReference type="InterPro" id="IPR017972">
    <property type="entry name" value="Cyt_P450_CS"/>
</dbReference>
<dbReference type="PRINTS" id="PR00385">
    <property type="entry name" value="P450"/>
</dbReference>
<feature type="region of interest" description="Disordered" evidence="3">
    <location>
        <begin position="1"/>
        <end position="21"/>
    </location>
</feature>
<evidence type="ECO:0000313" key="5">
    <source>
        <dbReference type="Proteomes" id="UP001057702"/>
    </source>
</evidence>
<dbReference type="EMBL" id="JANFNG010000022">
    <property type="protein sequence ID" value="MCQ4083509.1"/>
    <property type="molecule type" value="Genomic_DNA"/>
</dbReference>
<dbReference type="InterPro" id="IPR002397">
    <property type="entry name" value="Cyt_P450_B"/>
</dbReference>
<dbReference type="InterPro" id="IPR036396">
    <property type="entry name" value="Cyt_P450_sf"/>
</dbReference>